<protein>
    <submittedName>
        <fullName evidence="2">Hydrolase</fullName>
    </submittedName>
</protein>
<dbReference type="PRINTS" id="PR00111">
    <property type="entry name" value="ABHYDROLASE"/>
</dbReference>
<keyword evidence="2" id="KW-0378">Hydrolase</keyword>
<dbReference type="Proteomes" id="UP000217446">
    <property type="component" value="Unassembled WGS sequence"/>
</dbReference>
<evidence type="ECO:0000313" key="2">
    <source>
        <dbReference type="EMBL" id="GAX53362.1"/>
    </source>
</evidence>
<comment type="caution">
    <text evidence="2">The sequence shown here is derived from an EMBL/GenBank/DDBJ whole genome shotgun (WGS) entry which is preliminary data.</text>
</comment>
<dbReference type="InterPro" id="IPR050266">
    <property type="entry name" value="AB_hydrolase_sf"/>
</dbReference>
<dbReference type="Pfam" id="PF00561">
    <property type="entry name" value="Abhydrolase_1"/>
    <property type="match status" value="1"/>
</dbReference>
<proteinExistence type="predicted"/>
<dbReference type="EMBL" id="BDQI01000010">
    <property type="protein sequence ID" value="GAX53362.1"/>
    <property type="molecule type" value="Genomic_DNA"/>
</dbReference>
<dbReference type="Gene3D" id="3.40.50.1820">
    <property type="entry name" value="alpha/beta hydrolase"/>
    <property type="match status" value="1"/>
</dbReference>
<keyword evidence="3" id="KW-1185">Reference proteome</keyword>
<name>A0A250VH25_STROL</name>
<dbReference type="STRING" id="1963.AQJ27_23570"/>
<dbReference type="InterPro" id="IPR000073">
    <property type="entry name" value="AB_hydrolase_1"/>
</dbReference>
<gene>
    <name evidence="2" type="ORF">SO3561_04890</name>
</gene>
<dbReference type="AlphaFoldDB" id="A0A250VH25"/>
<reference evidence="3" key="1">
    <citation type="submission" date="2017-05" db="EMBL/GenBank/DDBJ databases">
        <title>Streptomyces olivochromogenes NBRC 3561 whole genome shotgun sequence.</title>
        <authorList>
            <person name="Dohra H."/>
            <person name="Kodani S."/>
        </authorList>
    </citation>
    <scope>NUCLEOTIDE SEQUENCE [LARGE SCALE GENOMIC DNA]</scope>
    <source>
        <strain evidence="3">NBRC 3561</strain>
    </source>
</reference>
<dbReference type="PANTHER" id="PTHR43798">
    <property type="entry name" value="MONOACYLGLYCEROL LIPASE"/>
    <property type="match status" value="1"/>
</dbReference>
<feature type="domain" description="AB hydrolase-1" evidence="1">
    <location>
        <begin position="32"/>
        <end position="272"/>
    </location>
</feature>
<dbReference type="PANTHER" id="PTHR43798:SF27">
    <property type="entry name" value="HYDROLASE ALPHA_BETA HYDROLASE FOLD FAMILY"/>
    <property type="match status" value="1"/>
</dbReference>
<sequence>MIRVMPTFTAPDGTRLAYRLMGGGSGDGGGDPVLCVPGGPTDSRYLGDLGGLSRHRRLAVLDLRGTGRSALPHDTAGYRCDRLVDDVEALRAHLGPARLDLLGHSAGANVATQYAARYPERVGRLALIGPGTRAVGIEVTGEARRALARLREGEPWFPAAFAALEAIGAGTGSDWEAIAPFFWGRWDAAARRHHAAARPGNEEAVAFFGAEGAFDPPATRAALAACRAPVLLLTGEFDLNSPPGVTAEFAGLFPDARLVVQPGAGHYPWLDDAGRFVATVAAFLG</sequence>
<evidence type="ECO:0000259" key="1">
    <source>
        <dbReference type="Pfam" id="PF00561"/>
    </source>
</evidence>
<dbReference type="SUPFAM" id="SSF53474">
    <property type="entry name" value="alpha/beta-Hydrolases"/>
    <property type="match status" value="1"/>
</dbReference>
<dbReference type="GO" id="GO:0016787">
    <property type="term" value="F:hydrolase activity"/>
    <property type="evidence" value="ECO:0007669"/>
    <property type="project" value="UniProtKB-KW"/>
</dbReference>
<dbReference type="GO" id="GO:0016020">
    <property type="term" value="C:membrane"/>
    <property type="evidence" value="ECO:0007669"/>
    <property type="project" value="TreeGrafter"/>
</dbReference>
<organism evidence="2 3">
    <name type="scientific">Streptomyces olivochromogenes</name>
    <dbReference type="NCBI Taxonomy" id="1963"/>
    <lineage>
        <taxon>Bacteria</taxon>
        <taxon>Bacillati</taxon>
        <taxon>Actinomycetota</taxon>
        <taxon>Actinomycetes</taxon>
        <taxon>Kitasatosporales</taxon>
        <taxon>Streptomycetaceae</taxon>
        <taxon>Streptomyces</taxon>
    </lineage>
</organism>
<accession>A0A250VH25</accession>
<evidence type="ECO:0000313" key="3">
    <source>
        <dbReference type="Proteomes" id="UP000217446"/>
    </source>
</evidence>
<dbReference type="InterPro" id="IPR029058">
    <property type="entry name" value="AB_hydrolase_fold"/>
</dbReference>